<dbReference type="CDD" id="cd00093">
    <property type="entry name" value="HTH_XRE"/>
    <property type="match status" value="1"/>
</dbReference>
<organism evidence="2 3">
    <name type="scientific">Priestia flexa</name>
    <dbReference type="NCBI Taxonomy" id="86664"/>
    <lineage>
        <taxon>Bacteria</taxon>
        <taxon>Bacillati</taxon>
        <taxon>Bacillota</taxon>
        <taxon>Bacilli</taxon>
        <taxon>Bacillales</taxon>
        <taxon>Bacillaceae</taxon>
        <taxon>Priestia</taxon>
    </lineage>
</organism>
<dbReference type="Gene3D" id="1.10.260.40">
    <property type="entry name" value="lambda repressor-like DNA-binding domains"/>
    <property type="match status" value="1"/>
</dbReference>
<keyword evidence="3" id="KW-1185">Reference proteome</keyword>
<dbReference type="SMART" id="SM00530">
    <property type="entry name" value="HTH_XRE"/>
    <property type="match status" value="1"/>
</dbReference>
<evidence type="ECO:0000259" key="1">
    <source>
        <dbReference type="PROSITE" id="PS50943"/>
    </source>
</evidence>
<gene>
    <name evidence="2" type="ORF">RIB56_02970</name>
</gene>
<dbReference type="RefSeq" id="WP_318757177.1">
    <property type="nucleotide sequence ID" value="NZ_JAWUZT010000005.1"/>
</dbReference>
<dbReference type="EMBL" id="JAWUZT010000005">
    <property type="protein sequence ID" value="MDW8515081.1"/>
    <property type="molecule type" value="Genomic_DNA"/>
</dbReference>
<protein>
    <submittedName>
        <fullName evidence="2">Helix-turn-helix transcriptional regulator</fullName>
    </submittedName>
</protein>
<reference evidence="3" key="1">
    <citation type="submission" date="2023-07" db="EMBL/GenBank/DDBJ databases">
        <title>Draft genomic sequences of Priestia flexa CCM isolated from the soil of an abandoned mine contaminated by free cyanide in the high Andean zone of Tacna, Peru.</title>
        <authorList>
            <person name="Caceda Quiroz C.J."/>
            <person name="Maraza Chooque G.J."/>
            <person name="Fora Quispe G.L."/>
            <person name="Carpio Mamani M."/>
        </authorList>
    </citation>
    <scope>NUCLEOTIDE SEQUENCE [LARGE SCALE GENOMIC DNA]</scope>
    <source>
        <strain evidence="3">CCM</strain>
    </source>
</reference>
<comment type="caution">
    <text evidence="2">The sequence shown here is derived from an EMBL/GenBank/DDBJ whole genome shotgun (WGS) entry which is preliminary data.</text>
</comment>
<dbReference type="InterPro" id="IPR001387">
    <property type="entry name" value="Cro/C1-type_HTH"/>
</dbReference>
<sequence>MTAEIKLRELMFYKGFDTIEKLHRKSGLSRKAISSILSGNKTGLRLETIIKLCSALDCKVEELIVIEKEKIKA</sequence>
<feature type="domain" description="HTH cro/C1-type" evidence="1">
    <location>
        <begin position="24"/>
        <end position="63"/>
    </location>
</feature>
<evidence type="ECO:0000313" key="3">
    <source>
        <dbReference type="Proteomes" id="UP001284771"/>
    </source>
</evidence>
<evidence type="ECO:0000313" key="2">
    <source>
        <dbReference type="EMBL" id="MDW8515081.1"/>
    </source>
</evidence>
<dbReference type="SUPFAM" id="SSF47413">
    <property type="entry name" value="lambda repressor-like DNA-binding domains"/>
    <property type="match status" value="1"/>
</dbReference>
<dbReference type="PROSITE" id="PS50943">
    <property type="entry name" value="HTH_CROC1"/>
    <property type="match status" value="1"/>
</dbReference>
<dbReference type="InterPro" id="IPR010982">
    <property type="entry name" value="Lambda_DNA-bd_dom_sf"/>
</dbReference>
<proteinExistence type="predicted"/>
<name>A0ABU4J264_9BACI</name>
<dbReference type="Proteomes" id="UP001284771">
    <property type="component" value="Unassembled WGS sequence"/>
</dbReference>
<dbReference type="Pfam" id="PF13443">
    <property type="entry name" value="HTH_26"/>
    <property type="match status" value="1"/>
</dbReference>
<accession>A0ABU4J264</accession>